<evidence type="ECO:0000256" key="1">
    <source>
        <dbReference type="ARBA" id="ARBA00023125"/>
    </source>
</evidence>
<proteinExistence type="predicted"/>
<evidence type="ECO:0000256" key="2">
    <source>
        <dbReference type="SAM" id="MobiDB-lite"/>
    </source>
</evidence>
<dbReference type="CDD" id="cd06170">
    <property type="entry name" value="LuxR_C_like"/>
    <property type="match status" value="1"/>
</dbReference>
<dbReference type="PROSITE" id="PS50043">
    <property type="entry name" value="HTH_LUXR_2"/>
    <property type="match status" value="1"/>
</dbReference>
<dbReference type="Gene3D" id="1.10.10.10">
    <property type="entry name" value="Winged helix-like DNA-binding domain superfamily/Winged helix DNA-binding domain"/>
    <property type="match status" value="1"/>
</dbReference>
<dbReference type="SUPFAM" id="SSF46894">
    <property type="entry name" value="C-terminal effector domain of the bipartite response regulators"/>
    <property type="match status" value="1"/>
</dbReference>
<reference evidence="4 5" key="1">
    <citation type="submission" date="2019-05" db="EMBL/GenBank/DDBJ databases">
        <title>Genome sequence of Cellulomonas hominis strain CS1.</title>
        <authorList>
            <person name="Belmont J."/>
            <person name="Maclea K.S."/>
        </authorList>
    </citation>
    <scope>NUCLEOTIDE SEQUENCE [LARGE SCALE GENOMIC DNA]</scope>
    <source>
        <strain evidence="4 5">CS1</strain>
    </source>
</reference>
<feature type="domain" description="HTH luxR-type" evidence="3">
    <location>
        <begin position="770"/>
        <end position="833"/>
    </location>
</feature>
<dbReference type="PROSITE" id="PS00622">
    <property type="entry name" value="HTH_LUXR_1"/>
    <property type="match status" value="1"/>
</dbReference>
<dbReference type="GO" id="GO:0006355">
    <property type="term" value="P:regulation of DNA-templated transcription"/>
    <property type="evidence" value="ECO:0007669"/>
    <property type="project" value="InterPro"/>
</dbReference>
<dbReference type="InterPro" id="IPR003593">
    <property type="entry name" value="AAA+_ATPase"/>
</dbReference>
<dbReference type="InterPro" id="IPR036388">
    <property type="entry name" value="WH-like_DNA-bd_sf"/>
</dbReference>
<evidence type="ECO:0000313" key="5">
    <source>
        <dbReference type="Proteomes" id="UP000308121"/>
    </source>
</evidence>
<organism evidence="4 5">
    <name type="scientific">Cellulomonas hominis</name>
    <dbReference type="NCBI Taxonomy" id="156981"/>
    <lineage>
        <taxon>Bacteria</taxon>
        <taxon>Bacillati</taxon>
        <taxon>Actinomycetota</taxon>
        <taxon>Actinomycetes</taxon>
        <taxon>Micrococcales</taxon>
        <taxon>Cellulomonadaceae</taxon>
        <taxon>Cellulomonas</taxon>
    </lineage>
</organism>
<evidence type="ECO:0000259" key="3">
    <source>
        <dbReference type="PROSITE" id="PS50043"/>
    </source>
</evidence>
<dbReference type="RefSeq" id="WP_154728493.1">
    <property type="nucleotide sequence ID" value="NZ_SZYE01000019.1"/>
</dbReference>
<accession>A0A7Z8K296</accession>
<feature type="region of interest" description="Disordered" evidence="2">
    <location>
        <begin position="428"/>
        <end position="448"/>
    </location>
</feature>
<dbReference type="PANTHER" id="PTHR43214">
    <property type="entry name" value="TWO-COMPONENT RESPONSE REGULATOR"/>
    <property type="match status" value="1"/>
</dbReference>
<dbReference type="SUPFAM" id="SSF52540">
    <property type="entry name" value="P-loop containing nucleoside triphosphate hydrolases"/>
    <property type="match status" value="1"/>
</dbReference>
<dbReference type="SMART" id="SM00421">
    <property type="entry name" value="HTH_LUXR"/>
    <property type="match status" value="1"/>
</dbReference>
<sequence length="833" mass="88023">MSGGGRDEALSAVRRWLAAGRDVVLRGERGMGKSTTLEALRADLSDRRLPGVLLRASGPAPFAAVLDHPSAPPRVPDENALTTWLADELAPPRSVLLVDDVDRLDPGSLRVVQRALVRTGCRVVAASTADLLRTPRGGPRELLVARAPAEVVVPPLGLPALSILVASTLGGPADAALTGTLLAQSGGNPGAAVALLAAARATGALRRDEGRHVDDGRLLEVPADAVAALFLGDLDSTRVDALERLAVVGPVTVEAAAQLVEPALLDDLADQGRLVENEAGGADAVLVVAPPALARALRDRVAPPHRRRLLAAARAVVGDVVAVVEPPRPDLTALLARDAAGSADFLRWSSQVAGVVQERAAAAESAAQAAWAADPRVGTATVYLAQLMRRPARDQIATVFRETVRSPEDAEDDVVAFRYYRTRWEAWRGGDDPDRRPDPAEDGLGRLGELEDLKQQLVEAIRDGEPAESVAAAAPLTVAAAAFRGGPELLRAAALLEAGRPDLALTVLDRAEEADDDAEPHGPEVRHYRAALRGESLGLLGRLDEAERHERLLLSAAYDAYDAFGIRVHAAVLAEVLCFAGEIEAAWRVLSTALLLGPAGPIETTYYRRGLALGAVLQVGAGNVDLARALLRELEKTPKIYRPLIRSLRVVGGIAVAVADGDRATGAEIAWRAGLSYVEAGLRQPALVTWAFAPPPLTPERAARVRATRGDVVLPLLDPYLDLQLALADRDEAAAAAALPAVQPRVSVALTTAARALLGLDDHTSADAAAGAVREPLSDREREVAALGRDGLSNRQIAERLHLSVRTVENHMSRALRKLGYRTRGDLSRWIVG</sequence>
<dbReference type="SMART" id="SM00382">
    <property type="entry name" value="AAA"/>
    <property type="match status" value="1"/>
</dbReference>
<evidence type="ECO:0000313" key="4">
    <source>
        <dbReference type="EMBL" id="TKR26647.1"/>
    </source>
</evidence>
<dbReference type="PRINTS" id="PR00038">
    <property type="entry name" value="HTHLUXR"/>
</dbReference>
<gene>
    <name evidence="4" type="ORF">FA014_04405</name>
</gene>
<dbReference type="InterPro" id="IPR027417">
    <property type="entry name" value="P-loop_NTPase"/>
</dbReference>
<dbReference type="OrthoDB" id="3197423at2"/>
<dbReference type="EMBL" id="SZYE01000019">
    <property type="protein sequence ID" value="TKR26647.1"/>
    <property type="molecule type" value="Genomic_DNA"/>
</dbReference>
<dbReference type="InterPro" id="IPR000792">
    <property type="entry name" value="Tscrpt_reg_LuxR_C"/>
</dbReference>
<dbReference type="GO" id="GO:0003677">
    <property type="term" value="F:DNA binding"/>
    <property type="evidence" value="ECO:0007669"/>
    <property type="project" value="UniProtKB-KW"/>
</dbReference>
<name>A0A7Z8K296_9CELL</name>
<protein>
    <submittedName>
        <fullName evidence="4">Helix-turn-helix transcriptional regulator</fullName>
    </submittedName>
</protein>
<dbReference type="Pfam" id="PF00196">
    <property type="entry name" value="GerE"/>
    <property type="match status" value="1"/>
</dbReference>
<dbReference type="Proteomes" id="UP000308121">
    <property type="component" value="Unassembled WGS sequence"/>
</dbReference>
<comment type="caution">
    <text evidence="4">The sequence shown here is derived from an EMBL/GenBank/DDBJ whole genome shotgun (WGS) entry which is preliminary data.</text>
</comment>
<dbReference type="Gene3D" id="3.40.50.300">
    <property type="entry name" value="P-loop containing nucleotide triphosphate hydrolases"/>
    <property type="match status" value="1"/>
</dbReference>
<keyword evidence="1" id="KW-0238">DNA-binding</keyword>
<dbReference type="AlphaFoldDB" id="A0A7Z8K296"/>
<feature type="compositionally biased region" description="Basic and acidic residues" evidence="2">
    <location>
        <begin position="428"/>
        <end position="439"/>
    </location>
</feature>
<dbReference type="InterPro" id="IPR016032">
    <property type="entry name" value="Sig_transdc_resp-reg_C-effctor"/>
</dbReference>
<dbReference type="InterPro" id="IPR039420">
    <property type="entry name" value="WalR-like"/>
</dbReference>